<dbReference type="PANTHER" id="PTHR12732">
    <property type="entry name" value="UNCHARACTERIZED PROTEASOME COMPONENT REGION PCI-CONTAINING"/>
    <property type="match status" value="1"/>
</dbReference>
<protein>
    <submittedName>
        <fullName evidence="1">Related to CSN12 - signalosome component</fullName>
    </submittedName>
</protein>
<name>A0AAE8N706_9PEZI</name>
<dbReference type="AlphaFoldDB" id="A0AAE8N706"/>
<dbReference type="Proteomes" id="UP001187682">
    <property type="component" value="Unassembled WGS sequence"/>
</dbReference>
<evidence type="ECO:0000313" key="2">
    <source>
        <dbReference type="Proteomes" id="UP001187682"/>
    </source>
</evidence>
<dbReference type="GO" id="GO:0003690">
    <property type="term" value="F:double-stranded DNA binding"/>
    <property type="evidence" value="ECO:0007669"/>
    <property type="project" value="InterPro"/>
</dbReference>
<proteinExistence type="predicted"/>
<keyword evidence="2" id="KW-1185">Reference proteome</keyword>
<comment type="caution">
    <text evidence="1">The sequence shown here is derived from an EMBL/GenBank/DDBJ whole genome shotgun (WGS) entry which is preliminary data.</text>
</comment>
<dbReference type="SMART" id="SM00753">
    <property type="entry name" value="PAM"/>
    <property type="match status" value="1"/>
</dbReference>
<evidence type="ECO:0000313" key="1">
    <source>
        <dbReference type="EMBL" id="SPO06010.1"/>
    </source>
</evidence>
<sequence length="528" mass="58294">MPLLNEFLVNLRGFVRAQDGDSIRAWLQVSPGAPQQYYTLASELKSQFGNAGAGAGAAPKGKGKGDAALEAAVERGLPEDDVVEEGQGTTWPGFVTFVKDYMLFWRDVDFDDLVKAHSLLSGLVNSCSTAFANPSYGGMLLKTSMSLSEVLVQLTMMLNKRPDLTSRLRSGDEESRKSVAETSAEIIQKIFTTCLTDRSSARNSRPEGKKVGVYMFANLVLKLLFACRKTHLAKQIFTNISTNSPPLSLYPAAQRVTFLYYLGRFNFSNNHALRAANCLEEAYLQTPPSFTTHRTLILTYLIPAKLLLGLLPSQALLYRPEAAPLAPVFAPLRDAIRKGDFHLYQRTLAAHEPWLFERGILLHLTHRPRPYLWRSLSRRVFLLTYTPPSDPASRKAPLLDLPHLLAAAIYLHRRMEGYAPALATLPGPDATTTLSPPAGGPRKLRPNEGMVWGNTLPTAQDVEMAVATMVQQGLMHGYVAHDMEKFAVMGAKTKGAVVAGWPVVSKAVRERRYEEDVDLDEVPGWVKG</sequence>
<dbReference type="InterPro" id="IPR045114">
    <property type="entry name" value="Csn12-like"/>
</dbReference>
<organism evidence="1 2">
    <name type="scientific">Cephalotrichum gorgonifer</name>
    <dbReference type="NCBI Taxonomy" id="2041049"/>
    <lineage>
        <taxon>Eukaryota</taxon>
        <taxon>Fungi</taxon>
        <taxon>Dikarya</taxon>
        <taxon>Ascomycota</taxon>
        <taxon>Pezizomycotina</taxon>
        <taxon>Sordariomycetes</taxon>
        <taxon>Hypocreomycetidae</taxon>
        <taxon>Microascales</taxon>
        <taxon>Microascaceae</taxon>
        <taxon>Cephalotrichum</taxon>
    </lineage>
</organism>
<dbReference type="PANTHER" id="PTHR12732:SF8">
    <property type="entry name" value="NUCLEAR MRNA EXPORT PROTEIN THP1"/>
    <property type="match status" value="1"/>
</dbReference>
<reference evidence="1" key="1">
    <citation type="submission" date="2018-03" db="EMBL/GenBank/DDBJ databases">
        <authorList>
            <person name="Guldener U."/>
        </authorList>
    </citation>
    <scope>NUCLEOTIDE SEQUENCE</scope>
</reference>
<dbReference type="EMBL" id="ONZQ02000014">
    <property type="protein sequence ID" value="SPO06010.1"/>
    <property type="molecule type" value="Genomic_DNA"/>
</dbReference>
<dbReference type="GO" id="GO:0003723">
    <property type="term" value="F:RNA binding"/>
    <property type="evidence" value="ECO:0007669"/>
    <property type="project" value="InterPro"/>
</dbReference>
<gene>
    <name evidence="1" type="ORF">DNG_08699</name>
</gene>
<accession>A0AAE8N706</accession>